<name>A0A809RVA6_9BACT</name>
<dbReference type="KEGG" id="mfel:JPM2_6240"/>
<keyword evidence="2" id="KW-1185">Reference proteome</keyword>
<organism evidence="1 2">
    <name type="scientific">Mycoplasmopsis felis</name>
    <dbReference type="NCBI Taxonomy" id="33923"/>
    <lineage>
        <taxon>Bacteria</taxon>
        <taxon>Bacillati</taxon>
        <taxon>Mycoplasmatota</taxon>
        <taxon>Mycoplasmoidales</taxon>
        <taxon>Metamycoplasmataceae</taxon>
        <taxon>Mycoplasmopsis</taxon>
    </lineage>
</organism>
<proteinExistence type="predicted"/>
<dbReference type="RefSeq" id="WP_161553335.1">
    <property type="nucleotide sequence ID" value="NZ_AP022325.1"/>
</dbReference>
<sequence>MISSNFENKIEKLKNYLFKLYKEQIPIFYGEKTKILSIAKLEKINNDDLLNKIIAFFKNEKIAINQIYDFKSKKTYDNLVLDINKEIFKNQIYQNTSNWTNYFDQNFSFINNNFQLNQ</sequence>
<dbReference type="AlphaFoldDB" id="A0A809RVA6"/>
<gene>
    <name evidence="1" type="ORF">JPM2_6240</name>
</gene>
<evidence type="ECO:0000313" key="1">
    <source>
        <dbReference type="EMBL" id="BBU47931.1"/>
    </source>
</evidence>
<accession>A0A809RVA6</accession>
<protein>
    <submittedName>
        <fullName evidence="1">Uncharacterized protein</fullName>
    </submittedName>
</protein>
<dbReference type="EMBL" id="AP022325">
    <property type="protein sequence ID" value="BBU47931.1"/>
    <property type="molecule type" value="Genomic_DNA"/>
</dbReference>
<dbReference type="Proteomes" id="UP000464317">
    <property type="component" value="Chromosome"/>
</dbReference>
<reference evidence="1 2" key="1">
    <citation type="submission" date="2020-01" db="EMBL/GenBank/DDBJ databases">
        <title>Complete genome sequence of Mycoplasma felis strain Myco-2.</title>
        <authorList>
            <person name="Kinoshita Y."/>
            <person name="Niwa H."/>
            <person name="Uchida-Fujii E."/>
            <person name="Nukada T."/>
        </authorList>
    </citation>
    <scope>NUCLEOTIDE SEQUENCE [LARGE SCALE GENOMIC DNA]</scope>
    <source>
        <strain evidence="1 2">Myco-2</strain>
    </source>
</reference>
<evidence type="ECO:0000313" key="2">
    <source>
        <dbReference type="Proteomes" id="UP000464317"/>
    </source>
</evidence>